<dbReference type="KEGG" id="dcp:RN607_08840"/>
<dbReference type="InterPro" id="IPR009057">
    <property type="entry name" value="Homeodomain-like_sf"/>
</dbReference>
<evidence type="ECO:0000256" key="4">
    <source>
        <dbReference type="PROSITE-ProRule" id="PRU00335"/>
    </source>
</evidence>
<evidence type="ECO:0000256" key="2">
    <source>
        <dbReference type="ARBA" id="ARBA00023125"/>
    </source>
</evidence>
<evidence type="ECO:0000313" key="6">
    <source>
        <dbReference type="EMBL" id="WNM26306.1"/>
    </source>
</evidence>
<dbReference type="Proteomes" id="UP001303408">
    <property type="component" value="Chromosome"/>
</dbReference>
<sequence length="217" mass="23959">MQDVIPGASRGNPGLRERKLQQARIATQLAAVELCLDQGLDSVTVEQIADRAGISPRTFYNYFASRDDALLGDAKPEPDADQIARFLARDDVSDVEAFALMVAEAWASSQPDQELFRLRRALLDAEPRLAAQNIARVGHHREALAEVARARLAARHPDLDESALAQESTLLVALATAVVQAVGRAWLAEGRADFRELEMFIHDLVPSIRRLTQTSRR</sequence>
<dbReference type="AlphaFoldDB" id="A0AA96FD17"/>
<accession>A0AA96FD17</accession>
<dbReference type="GO" id="GO:0003700">
    <property type="term" value="F:DNA-binding transcription factor activity"/>
    <property type="evidence" value="ECO:0007669"/>
    <property type="project" value="TreeGrafter"/>
</dbReference>
<proteinExistence type="predicted"/>
<name>A0AA96FD17_9MICO</name>
<dbReference type="Pfam" id="PF00440">
    <property type="entry name" value="TetR_N"/>
    <property type="match status" value="1"/>
</dbReference>
<dbReference type="RefSeq" id="WP_313541961.1">
    <property type="nucleotide sequence ID" value="NZ_CP134880.1"/>
</dbReference>
<keyword evidence="3" id="KW-0804">Transcription</keyword>
<dbReference type="EMBL" id="CP134880">
    <property type="protein sequence ID" value="WNM26306.1"/>
    <property type="molecule type" value="Genomic_DNA"/>
</dbReference>
<feature type="DNA-binding region" description="H-T-H motif" evidence="4">
    <location>
        <begin position="44"/>
        <end position="63"/>
    </location>
</feature>
<dbReference type="GO" id="GO:0000976">
    <property type="term" value="F:transcription cis-regulatory region binding"/>
    <property type="evidence" value="ECO:0007669"/>
    <property type="project" value="TreeGrafter"/>
</dbReference>
<dbReference type="PANTHER" id="PTHR30055">
    <property type="entry name" value="HTH-TYPE TRANSCRIPTIONAL REGULATOR RUTR"/>
    <property type="match status" value="1"/>
</dbReference>
<feature type="domain" description="HTH tetR-type" evidence="5">
    <location>
        <begin position="21"/>
        <end position="81"/>
    </location>
</feature>
<keyword evidence="2 4" id="KW-0238">DNA-binding</keyword>
<keyword evidence="1" id="KW-0805">Transcription regulation</keyword>
<reference evidence="6" key="1">
    <citation type="submission" date="2023-09" db="EMBL/GenBank/DDBJ databases">
        <title>Demequina sp. a novel bacteria isolated from Capsicum annuum.</title>
        <authorList>
            <person name="Humaira Z."/>
            <person name="Lee J."/>
            <person name="Cho D."/>
        </authorList>
    </citation>
    <scope>NUCLEOTIDE SEQUENCE</scope>
    <source>
        <strain evidence="6">PMTSA13</strain>
    </source>
</reference>
<gene>
    <name evidence="6" type="ORF">RN607_08840</name>
</gene>
<protein>
    <submittedName>
        <fullName evidence="6">Helix-turn-helix domain-containing protein</fullName>
    </submittedName>
</protein>
<dbReference type="Gene3D" id="1.10.357.10">
    <property type="entry name" value="Tetracycline Repressor, domain 2"/>
    <property type="match status" value="1"/>
</dbReference>
<dbReference type="SUPFAM" id="SSF46689">
    <property type="entry name" value="Homeodomain-like"/>
    <property type="match status" value="1"/>
</dbReference>
<organism evidence="6">
    <name type="scientific">Demequina capsici</name>
    <dbReference type="NCBI Taxonomy" id="3075620"/>
    <lineage>
        <taxon>Bacteria</taxon>
        <taxon>Bacillati</taxon>
        <taxon>Actinomycetota</taxon>
        <taxon>Actinomycetes</taxon>
        <taxon>Micrococcales</taxon>
        <taxon>Demequinaceae</taxon>
        <taxon>Demequina</taxon>
    </lineage>
</organism>
<evidence type="ECO:0000256" key="3">
    <source>
        <dbReference type="ARBA" id="ARBA00023163"/>
    </source>
</evidence>
<dbReference type="PROSITE" id="PS50977">
    <property type="entry name" value="HTH_TETR_2"/>
    <property type="match status" value="1"/>
</dbReference>
<dbReference type="PANTHER" id="PTHR30055:SF238">
    <property type="entry name" value="MYCOFACTOCIN BIOSYNTHESIS TRANSCRIPTIONAL REGULATOR MFTR-RELATED"/>
    <property type="match status" value="1"/>
</dbReference>
<evidence type="ECO:0000256" key="1">
    <source>
        <dbReference type="ARBA" id="ARBA00023015"/>
    </source>
</evidence>
<evidence type="ECO:0000259" key="5">
    <source>
        <dbReference type="PROSITE" id="PS50977"/>
    </source>
</evidence>
<dbReference type="InterPro" id="IPR050109">
    <property type="entry name" value="HTH-type_TetR-like_transc_reg"/>
</dbReference>
<dbReference type="InterPro" id="IPR001647">
    <property type="entry name" value="HTH_TetR"/>
</dbReference>